<accession>W7X8I9</accession>
<reference evidence="5" key="1">
    <citation type="journal article" date="2006" name="PLoS Biol.">
        <title>Macronuclear genome sequence of the ciliate Tetrahymena thermophila, a model eukaryote.</title>
        <authorList>
            <person name="Eisen J.A."/>
            <person name="Coyne R.S."/>
            <person name="Wu M."/>
            <person name="Wu D."/>
            <person name="Thiagarajan M."/>
            <person name="Wortman J.R."/>
            <person name="Badger J.H."/>
            <person name="Ren Q."/>
            <person name="Amedeo P."/>
            <person name="Jones K.M."/>
            <person name="Tallon L.J."/>
            <person name="Delcher A.L."/>
            <person name="Salzberg S.L."/>
            <person name="Silva J.C."/>
            <person name="Haas B.J."/>
            <person name="Majoros W.H."/>
            <person name="Farzad M."/>
            <person name="Carlton J.M."/>
            <person name="Smith R.K. Jr."/>
            <person name="Garg J."/>
            <person name="Pearlman R.E."/>
            <person name="Karrer K.M."/>
            <person name="Sun L."/>
            <person name="Manning G."/>
            <person name="Elde N.C."/>
            <person name="Turkewitz A.P."/>
            <person name="Asai D.J."/>
            <person name="Wilkes D.E."/>
            <person name="Wang Y."/>
            <person name="Cai H."/>
            <person name="Collins K."/>
            <person name="Stewart B.A."/>
            <person name="Lee S.R."/>
            <person name="Wilamowska K."/>
            <person name="Weinberg Z."/>
            <person name="Ruzzo W.L."/>
            <person name="Wloga D."/>
            <person name="Gaertig J."/>
            <person name="Frankel J."/>
            <person name="Tsao C.-C."/>
            <person name="Gorovsky M.A."/>
            <person name="Keeling P.J."/>
            <person name="Waller R.F."/>
            <person name="Patron N.J."/>
            <person name="Cherry J.M."/>
            <person name="Stover N.A."/>
            <person name="Krieger C.J."/>
            <person name="del Toro C."/>
            <person name="Ryder H.F."/>
            <person name="Williamson S.C."/>
            <person name="Barbeau R.A."/>
            <person name="Hamilton E.P."/>
            <person name="Orias E."/>
        </authorList>
    </citation>
    <scope>NUCLEOTIDE SEQUENCE [LARGE SCALE GENOMIC DNA]</scope>
    <source>
        <strain evidence="5">SB210</strain>
    </source>
</reference>
<proteinExistence type="predicted"/>
<dbReference type="EMBL" id="GG662649">
    <property type="protein sequence ID" value="EWS73667.1"/>
    <property type="molecule type" value="Genomic_DNA"/>
</dbReference>
<evidence type="ECO:0000256" key="3">
    <source>
        <dbReference type="SAM" id="MobiDB-lite"/>
    </source>
</evidence>
<evidence type="ECO:0000313" key="4">
    <source>
        <dbReference type="EMBL" id="EWS73667.1"/>
    </source>
</evidence>
<keyword evidence="5" id="KW-1185">Reference proteome</keyword>
<feature type="compositionally biased region" description="Polar residues" evidence="3">
    <location>
        <begin position="276"/>
        <end position="285"/>
    </location>
</feature>
<sequence length="723" mass="85557">MIEKEELNQNQIKNLLCSLCKISQKIEYLKLQKSNVVEWLCLDCKSTIKDQYMFKKKYTSCHLIRLAFPNIAQQLIDGSLKKINDLSSEVYKQKQIKITQKTLISEEFYQSLVFAELVHIVIDKKFIQALKQSDQLQKAIQATKDKCIILDLQEHIDFTQYQNISPIFNYLQQYSTQLFIKSEFSSQLGNWQNVQHLSYDIDPFQGNSDLIKIQQQFPSLKSIDCSFFINDTSYEQIYYFYEYLLQQIFKISQAESITLNILSQQDDEYDDYEQGLESSDQSMQDSSFEEIKNEEESQFEEENEEESQNKKVIQSEEIAENENENKNKDDNLYHLKSQNNEQKTQNQEGQSKMNDAKYCPVQNEELCMMNEHSEGEYGQKETKSQSSEDENEDKSKKEFNLKQMNNIDINNQSYDKYLLNQIEEQKDQQDQNKTQDNLLIKNINNMVSFDQIFNFALKQQKNSKCLDNLRSLSIFQESYQDDILSELNILNGQLLQFLADCTGKITYLNMDIHLSQQNFPYFIDIFKKNKQITDLELSLDNLNLSNVQFAELFEILHTYQLTTLKINLQEFSHNLSLIIEQIGSLINKNCLSLKNLEIYLIQKESQYQFQDFGEFCKENLFYAISQNPFPNLRNICLIIDKQFHETQKRIILENIIANSKLLQTMSIETKMNDLFKKYQKMKSNLCYITQAIYSQHKSLFRKDLIYQILEQYISFKYIEYTSI</sequence>
<name>W7X8I9_TETTS</name>
<evidence type="ECO:0000256" key="2">
    <source>
        <dbReference type="ARBA" id="ARBA00022737"/>
    </source>
</evidence>
<dbReference type="AlphaFoldDB" id="W7X8I9"/>
<feature type="compositionally biased region" description="Acidic residues" evidence="3">
    <location>
        <begin position="296"/>
        <end position="306"/>
    </location>
</feature>
<dbReference type="RefSeq" id="XP_012653797.1">
    <property type="nucleotide sequence ID" value="XM_012798343.1"/>
</dbReference>
<evidence type="ECO:0000313" key="5">
    <source>
        <dbReference type="Proteomes" id="UP000009168"/>
    </source>
</evidence>
<dbReference type="InParanoid" id="W7X8I9"/>
<keyword evidence="1" id="KW-0433">Leucine-rich repeat</keyword>
<dbReference type="InterPro" id="IPR045081">
    <property type="entry name" value="AN32"/>
</dbReference>
<gene>
    <name evidence="4" type="ORF">TTHERM_000717579</name>
</gene>
<dbReference type="PANTHER" id="PTHR11375">
    <property type="entry name" value="ACIDIC LEUCINE-RICH NUCLEAR PHOSPHOPROTEIN 32"/>
    <property type="match status" value="1"/>
</dbReference>
<dbReference type="Proteomes" id="UP000009168">
    <property type="component" value="Unassembled WGS sequence"/>
</dbReference>
<organism evidence="4 5">
    <name type="scientific">Tetrahymena thermophila (strain SB210)</name>
    <dbReference type="NCBI Taxonomy" id="312017"/>
    <lineage>
        <taxon>Eukaryota</taxon>
        <taxon>Sar</taxon>
        <taxon>Alveolata</taxon>
        <taxon>Ciliophora</taxon>
        <taxon>Intramacronucleata</taxon>
        <taxon>Oligohymenophorea</taxon>
        <taxon>Hymenostomatida</taxon>
        <taxon>Tetrahymenina</taxon>
        <taxon>Tetrahymenidae</taxon>
        <taxon>Tetrahymena</taxon>
    </lineage>
</organism>
<evidence type="ECO:0000256" key="1">
    <source>
        <dbReference type="ARBA" id="ARBA00022614"/>
    </source>
</evidence>
<feature type="compositionally biased region" description="Basic and acidic residues" evidence="3">
    <location>
        <begin position="373"/>
        <end position="383"/>
    </location>
</feature>
<protein>
    <submittedName>
        <fullName evidence="4">Uncharacterized protein</fullName>
    </submittedName>
</protein>
<dbReference type="KEGG" id="tet:TTHERM_000717579"/>
<dbReference type="GeneID" id="24440357"/>
<dbReference type="PANTHER" id="PTHR11375:SF0">
    <property type="entry name" value="ACIDIC LEUCINE-RICH NUCLEAR PHOSPHOPROTEIN 32 FAMILY MEMBER A"/>
    <property type="match status" value="1"/>
</dbReference>
<feature type="region of interest" description="Disordered" evidence="3">
    <location>
        <begin position="373"/>
        <end position="405"/>
    </location>
</feature>
<feature type="region of interest" description="Disordered" evidence="3">
    <location>
        <begin position="270"/>
        <end position="330"/>
    </location>
</feature>
<dbReference type="GO" id="GO:0042393">
    <property type="term" value="F:histone binding"/>
    <property type="evidence" value="ECO:0007669"/>
    <property type="project" value="TreeGrafter"/>
</dbReference>
<dbReference type="GO" id="GO:0005634">
    <property type="term" value="C:nucleus"/>
    <property type="evidence" value="ECO:0007669"/>
    <property type="project" value="TreeGrafter"/>
</dbReference>
<keyword evidence="2" id="KW-0677">Repeat</keyword>